<organism evidence="1 2">
    <name type="scientific">Thorsellia anophelis DSM 18579</name>
    <dbReference type="NCBI Taxonomy" id="1123402"/>
    <lineage>
        <taxon>Bacteria</taxon>
        <taxon>Pseudomonadati</taxon>
        <taxon>Pseudomonadota</taxon>
        <taxon>Gammaproteobacteria</taxon>
        <taxon>Enterobacterales</taxon>
        <taxon>Thorselliaceae</taxon>
        <taxon>Thorsellia</taxon>
    </lineage>
</organism>
<sequence length="183" mass="20502">MKIESKKRLSFNKKKVNLQFLKHAVSAILIAIFSHSVLAETQTYGYWKLNSLPGVTSANGTEEQQNSPADNPDVYCSIQGNGYSLPRAEQVHIKYKGKQPFTGFTTETNPGPFRRVGSLLSEWGAPLYRYNGAGFAYQGYFWIAEPNDKFTRGNITFTDESGGVIKVTYPTFLHYVACVRSII</sequence>
<reference evidence="2" key="1">
    <citation type="submission" date="2016-10" db="EMBL/GenBank/DDBJ databases">
        <authorList>
            <person name="Varghese N."/>
            <person name="Submissions S."/>
        </authorList>
    </citation>
    <scope>NUCLEOTIDE SEQUENCE [LARGE SCALE GENOMIC DNA]</scope>
    <source>
        <strain evidence="2">DSM 18579</strain>
    </source>
</reference>
<dbReference type="RefSeq" id="WP_093322240.1">
    <property type="nucleotide sequence ID" value="NZ_FOHV01000039.1"/>
</dbReference>
<dbReference type="AlphaFoldDB" id="A0A1I0FDM2"/>
<dbReference type="STRING" id="1123402.SAMN02583745_02727"/>
<proteinExistence type="predicted"/>
<gene>
    <name evidence="1" type="ORF">SAMN02583745_02727</name>
</gene>
<name>A0A1I0FDM2_9GAMM</name>
<keyword evidence="2" id="KW-1185">Reference proteome</keyword>
<dbReference type="EMBL" id="FOHV01000039">
    <property type="protein sequence ID" value="SET56047.1"/>
    <property type="molecule type" value="Genomic_DNA"/>
</dbReference>
<dbReference type="OrthoDB" id="7065811at2"/>
<evidence type="ECO:0000313" key="2">
    <source>
        <dbReference type="Proteomes" id="UP000242642"/>
    </source>
</evidence>
<protein>
    <submittedName>
        <fullName evidence="1">Uncharacterized protein</fullName>
    </submittedName>
</protein>
<dbReference type="Proteomes" id="UP000242642">
    <property type="component" value="Unassembled WGS sequence"/>
</dbReference>
<evidence type="ECO:0000313" key="1">
    <source>
        <dbReference type="EMBL" id="SET56047.1"/>
    </source>
</evidence>
<accession>A0A1I0FDM2</accession>